<gene>
    <name evidence="6" type="ORF">MM415A00629_0016</name>
</gene>
<dbReference type="InterPro" id="IPR038718">
    <property type="entry name" value="SNF2-like_sf"/>
</dbReference>
<name>A0A6M3KFX1_9ZZZZ</name>
<evidence type="ECO:0000259" key="5">
    <source>
        <dbReference type="PROSITE" id="PS51194"/>
    </source>
</evidence>
<feature type="region of interest" description="Disordered" evidence="4">
    <location>
        <begin position="97"/>
        <end position="117"/>
    </location>
</feature>
<keyword evidence="2" id="KW-0067">ATP-binding</keyword>
<protein>
    <submittedName>
        <fullName evidence="6">Putative zeta toxin domain protein</fullName>
    </submittedName>
</protein>
<dbReference type="EMBL" id="MT142439">
    <property type="protein sequence ID" value="QJA80877.1"/>
    <property type="molecule type" value="Genomic_DNA"/>
</dbReference>
<organism evidence="6">
    <name type="scientific">viral metagenome</name>
    <dbReference type="NCBI Taxonomy" id="1070528"/>
    <lineage>
        <taxon>unclassified sequences</taxon>
        <taxon>metagenomes</taxon>
        <taxon>organismal metagenomes</taxon>
    </lineage>
</organism>
<dbReference type="PANTHER" id="PTHR10799">
    <property type="entry name" value="SNF2/RAD54 HELICASE FAMILY"/>
    <property type="match status" value="1"/>
</dbReference>
<dbReference type="SUPFAM" id="SSF52540">
    <property type="entry name" value="P-loop containing nucleoside triphosphate hydrolases"/>
    <property type="match status" value="3"/>
</dbReference>
<keyword evidence="1" id="KW-0547">Nucleotide-binding</keyword>
<dbReference type="PROSITE" id="PS51194">
    <property type="entry name" value="HELICASE_CTER"/>
    <property type="match status" value="1"/>
</dbReference>
<dbReference type="Pfam" id="PF00176">
    <property type="entry name" value="SNF2-rel_dom"/>
    <property type="match status" value="1"/>
</dbReference>
<dbReference type="InterPro" id="IPR000330">
    <property type="entry name" value="SNF2_N"/>
</dbReference>
<dbReference type="Pfam" id="PF06414">
    <property type="entry name" value="Zeta_toxin"/>
    <property type="match status" value="1"/>
</dbReference>
<accession>A0A6M3KFX1</accession>
<evidence type="ECO:0000313" key="6">
    <source>
        <dbReference type="EMBL" id="QJA80877.1"/>
    </source>
</evidence>
<evidence type="ECO:0000256" key="3">
    <source>
        <dbReference type="SAM" id="Coils"/>
    </source>
</evidence>
<dbReference type="InterPro" id="IPR014001">
    <property type="entry name" value="Helicase_ATP-bd"/>
</dbReference>
<dbReference type="Gene3D" id="3.40.50.10810">
    <property type="entry name" value="Tandem AAA-ATPase domain"/>
    <property type="match status" value="1"/>
</dbReference>
<dbReference type="GO" id="GO:0016301">
    <property type="term" value="F:kinase activity"/>
    <property type="evidence" value="ECO:0007669"/>
    <property type="project" value="InterPro"/>
</dbReference>
<feature type="region of interest" description="Disordered" evidence="4">
    <location>
        <begin position="58"/>
        <end position="79"/>
    </location>
</feature>
<dbReference type="GO" id="GO:0005524">
    <property type="term" value="F:ATP binding"/>
    <property type="evidence" value="ECO:0007669"/>
    <property type="project" value="UniProtKB-KW"/>
</dbReference>
<proteinExistence type="predicted"/>
<sequence>MGNSTLDLLSGGKFFIENPDRVLGEVKNVSTKYGGEGRTIEGDVDIALAKTPGDVSIVKRPDPNLTTDSVVDDPVDTPTDEKAENIEKALKKSEREIAAKKRKKKQSKIDAYSDDPPEPAEVFTFEETYEQLNRIDPALPAIGENRKVNDAELKAFVWYKESIGDPLSAKWYRLAGYRFGVAEKEVNRDVLVDWIAKGAVCFYQGELIPSYIYYAENMYERKIALDDEKDQIISMWGEKAYNDQKKKFDQAFEEKVYSKRLQLNPADPAKQLVVLPNSDFAQRFRVSSLAETESFRSTFFSDSETNEKRGLTNEPDWLNVRGWKEKHFETLPLRDAFCYWLRNKEGRTMVGKGITWYDIIRLYIEGKKYSEKQDGEKQAFLRKKQLAQAEGNRLFKHFLANVITDEDRLKIETEWNMSYNSYVSIDYDKIPVAFEYSKYYRENENDIRFEKRDAVAFMMDQGSGCVAYQVGLGKTWSSIFTIKQFLECGYCKRPLIVVPKQTYRQWIGEIRDILGEGRIEINELFNLNESEVEKLYDENGEIQQVKEGTISIVTHEGFKNIGFSERYGMDLVNRFFTILNQGDLGDKEKSELHRRLLKMGGIGLKKTLVEIEKLGFDFLCFDEAHAMKKVFTRVAGKELRGNSRRQEYAISTGTPSDMAIKGFALSNYIQSKYRGRNVMLLTATPFTNSPLEVFSMFALIGYEQLKRLRLNNLNEFFDNFVQATYELTFSTTLKPQRRQVFKGWNNVQGLQRLLFRMMIYKEGDMPDEKGRVVKMDRPDKYILPYKRKVVDGQMIMLDPDEIINTTLSLSALQEEYMNQIQGYVVSGDLIGVTKKSETVELSDTEEGDDTTEADEVNYELLASDERLSVRIMQGVGWCRSLALSPYLFPHHNKGDFDYLDFVEDSPKLLYAMKVIESIKKHHKDHKEPMSGVVLYMDRGKDYFEHLRKYLVNNLNFKPHEVKFLRSGMPEKERERIKNSFNGVDYDLTTGRYNSIPDEERIKVLIGSSTIKEGINLQSKTSTLINCFLEWNPTDYVQVEGRVWRQGNQFNAVRIVIPLMFNSIDIFMFQKIEEKVARINAVWNRDGRTNIINIQEFDPQEAKYELVSDPTTILSMELDDEFQRIDDEIVGIDNQIHLIERLNRYLQTIETYEPYLVKVTDSLAPRYDKDKKIISRSILARLNTIDEIVDSQKIVRGEDTILIKDFAIELSHTSGLDQWDFERMLRDNYSIDRINEGSYWEKKYTYKFVKPNWYKELRMADKDFSRKAKETLEPQGIPANMDGITNFLQKLNEEKRSLGVKKGEISSEEAQAIRLGQIIEDLEARRTTTASPAMRVAEFNKLNHLLSDVRIKKGIDLRLEDSFDPKVCPPVDKDGNIRIDAQAITQLEKCIKGLPPTKEIYASDDEYSEDRKKLHEKIINKIYKNTVCLERETPILILTAGPSGSGKSYFLQRYAPWMQSDKIVTINNDDIKEDIPEYKGWNSAQIHEECSDITRKAIAYVSKPCRHDVLYDGTMNTTKNYFPLINRLKTYGYKIFLIFVSVPKSVSYQRVLDRYQITGRYVPKAVIDDFYGRSHDHFDKIKSMVDGWIEVDGVTSEILQQSGMTIPKDRFYFTEEDKKKVKSKVKAKTEKKAESKRQDIKEAIELAKLMMESVKGKEKQQYEEFIELAELMLDN</sequence>
<dbReference type="Pfam" id="PF00271">
    <property type="entry name" value="Helicase_C"/>
    <property type="match status" value="1"/>
</dbReference>
<keyword evidence="3" id="KW-0175">Coiled coil</keyword>
<dbReference type="SMART" id="SM00490">
    <property type="entry name" value="HELICc"/>
    <property type="match status" value="1"/>
</dbReference>
<evidence type="ECO:0000256" key="2">
    <source>
        <dbReference type="ARBA" id="ARBA00022840"/>
    </source>
</evidence>
<reference evidence="6" key="1">
    <citation type="submission" date="2020-03" db="EMBL/GenBank/DDBJ databases">
        <title>The deep terrestrial virosphere.</title>
        <authorList>
            <person name="Holmfeldt K."/>
            <person name="Nilsson E."/>
            <person name="Simone D."/>
            <person name="Lopez-Fernandez M."/>
            <person name="Wu X."/>
            <person name="de Brujin I."/>
            <person name="Lundin D."/>
            <person name="Andersson A."/>
            <person name="Bertilsson S."/>
            <person name="Dopson M."/>
        </authorList>
    </citation>
    <scope>NUCLEOTIDE SEQUENCE</scope>
    <source>
        <strain evidence="6">MM415A00629</strain>
    </source>
</reference>
<evidence type="ECO:0000256" key="4">
    <source>
        <dbReference type="SAM" id="MobiDB-lite"/>
    </source>
</evidence>
<feature type="domain" description="Helicase C-terminal" evidence="5">
    <location>
        <begin position="917"/>
        <end position="1104"/>
    </location>
</feature>
<evidence type="ECO:0000256" key="1">
    <source>
        <dbReference type="ARBA" id="ARBA00022741"/>
    </source>
</evidence>
<dbReference type="InterPro" id="IPR001650">
    <property type="entry name" value="Helicase_C-like"/>
</dbReference>
<feature type="coiled-coil region" evidence="3">
    <location>
        <begin position="1617"/>
        <end position="1645"/>
    </location>
</feature>
<dbReference type="InterPro" id="IPR010488">
    <property type="entry name" value="Zeta_toxin_domain"/>
</dbReference>
<dbReference type="SMART" id="SM00487">
    <property type="entry name" value="DEXDc"/>
    <property type="match status" value="1"/>
</dbReference>
<dbReference type="InterPro" id="IPR027417">
    <property type="entry name" value="P-loop_NTPase"/>
</dbReference>
<dbReference type="Gene3D" id="3.40.50.300">
    <property type="entry name" value="P-loop containing nucleotide triphosphate hydrolases"/>
    <property type="match status" value="2"/>
</dbReference>